<evidence type="ECO:0000259" key="15">
    <source>
        <dbReference type="Pfam" id="PF14845"/>
    </source>
</evidence>
<evidence type="ECO:0000256" key="1">
    <source>
        <dbReference type="ARBA" id="ARBA00001231"/>
    </source>
</evidence>
<gene>
    <name evidence="16" type="ORF">CVLEPA_LOCUS27786</name>
</gene>
<organism evidence="16 17">
    <name type="scientific">Clavelina lepadiformis</name>
    <name type="common">Light-bulb sea squirt</name>
    <name type="synonym">Ascidia lepadiformis</name>
    <dbReference type="NCBI Taxonomy" id="159417"/>
    <lineage>
        <taxon>Eukaryota</taxon>
        <taxon>Metazoa</taxon>
        <taxon>Chordata</taxon>
        <taxon>Tunicata</taxon>
        <taxon>Ascidiacea</taxon>
        <taxon>Aplousobranchia</taxon>
        <taxon>Clavelinidae</taxon>
        <taxon>Clavelina</taxon>
    </lineage>
</organism>
<evidence type="ECO:0000256" key="5">
    <source>
        <dbReference type="ARBA" id="ARBA00023295"/>
    </source>
</evidence>
<dbReference type="InterPro" id="IPR025705">
    <property type="entry name" value="Beta_hexosaminidase_sua/sub"/>
</dbReference>
<feature type="domain" description="Beta-hexosaminidase eukaryotic type N-terminal" evidence="15">
    <location>
        <begin position="41"/>
        <end position="158"/>
    </location>
</feature>
<comment type="catalytic activity">
    <reaction evidence="10">
        <text>N-acetyl-beta-D-6-sulfogalactosaminyl-(1-&gt;4)-alpha-L-iduronyl-(1-&gt;3)-N-acetyl-D-6-sulfogalactosamine + H2O = alpha-L-iduronyl-(1-&gt;3)-N-acetyl-D-6-sulfogalactosamine + N-acetyl-D-6-sulfogalactosamine</text>
        <dbReference type="Rhea" id="RHEA:64384"/>
        <dbReference type="ChEBI" id="CHEBI:15377"/>
        <dbReference type="ChEBI" id="CHEBI:152567"/>
        <dbReference type="ChEBI" id="CHEBI:152568"/>
        <dbReference type="ChEBI" id="CHEBI:153064"/>
    </reaction>
    <physiologicalReaction direction="left-to-right" evidence="10">
        <dbReference type="Rhea" id="RHEA:64385"/>
    </physiologicalReaction>
</comment>
<evidence type="ECO:0000259" key="14">
    <source>
        <dbReference type="Pfam" id="PF00728"/>
    </source>
</evidence>
<dbReference type="SUPFAM" id="SSF51445">
    <property type="entry name" value="(Trans)glycosidases"/>
    <property type="match status" value="1"/>
</dbReference>
<dbReference type="InterPro" id="IPR029019">
    <property type="entry name" value="HEX_eukaryotic_N"/>
</dbReference>
<proteinExistence type="inferred from homology"/>
<dbReference type="Gene3D" id="3.30.379.10">
    <property type="entry name" value="Chitobiase/beta-hexosaminidase domain 2-like"/>
    <property type="match status" value="1"/>
</dbReference>
<keyword evidence="4" id="KW-0325">Glycoprotein</keyword>
<name>A0ABP0GS97_CLALP</name>
<dbReference type="CDD" id="cd06562">
    <property type="entry name" value="GH20_HexA_HexB-like"/>
    <property type="match status" value="1"/>
</dbReference>
<feature type="chain" id="PRO_5046185447" description="Beta-hexosaminidase" evidence="13">
    <location>
        <begin position="16"/>
        <end position="539"/>
    </location>
</feature>
<dbReference type="PIRSF" id="PIRSF001093">
    <property type="entry name" value="B-hxosamndse_ab_euk"/>
    <property type="match status" value="1"/>
</dbReference>
<accession>A0ABP0GS97</accession>
<evidence type="ECO:0000256" key="12">
    <source>
        <dbReference type="SAM" id="MobiDB-lite"/>
    </source>
</evidence>
<evidence type="ECO:0000313" key="16">
    <source>
        <dbReference type="EMBL" id="CAK8694420.1"/>
    </source>
</evidence>
<feature type="region of interest" description="Disordered" evidence="12">
    <location>
        <begin position="23"/>
        <end position="50"/>
    </location>
</feature>
<evidence type="ECO:0000256" key="13">
    <source>
        <dbReference type="SAM" id="SignalP"/>
    </source>
</evidence>
<comment type="catalytic activity">
    <reaction evidence="8">
        <text>a ganglioside GM2 + H2O = a ganglioside GM3 + N-acetyl-beta-D-galactosamine</text>
        <dbReference type="Rhea" id="RHEA:47968"/>
        <dbReference type="ChEBI" id="CHEBI:15377"/>
        <dbReference type="ChEBI" id="CHEBI:28497"/>
        <dbReference type="ChEBI" id="CHEBI:79210"/>
        <dbReference type="ChEBI" id="CHEBI:79218"/>
    </reaction>
    <physiologicalReaction direction="left-to-right" evidence="8">
        <dbReference type="Rhea" id="RHEA:47969"/>
    </physiologicalReaction>
</comment>
<evidence type="ECO:0000256" key="11">
    <source>
        <dbReference type="PIRNR" id="PIRNR001093"/>
    </source>
</evidence>
<sequence length="539" mass="61147">MDKFIVLLLVGYVTANTQPGLRQNRLGTEVPSLGDTSPGSVWPQPQSQTSTSQTYPVLAEKFAFTYTSSSFRCSLLDEAFKRYQMLIMNAAARSKLHFRPRAPYTITTLDINLMAKCEDYPSLDMNEAYSLDVGESSTQLQAESVWGILRGLETFSQLLWQTETGEILANKTNIIDHPRYSHRGILLDTSRHYLPLSVIFDNLEAMAYNKINVFHWHIVDDQSFPYVSEIYPDLSRKGAYTSLSHIYTPDDVAAVIEFARLRGIRVVPEFDTPGHSQSWGKGQPGLLTPCYSGDKPTGSYGPINPIVDSTYTFIQTLFTELRNVFPDKYIHLGGDEVSFACWQSNPDINNYMKNLNITGKYNELEQIYVQKVLNISGQIGFSYIVWQEVVDNQVQLKDDTVVEVWINNHPDEELAKVTKLGYRALLAAPWYLDYISTGEDWMKYYLEEPSNFNGTDAQKKLLIGGEACLWGEYVDGSNVTPRLWPRASAVAERLWSSKDVNDVTKATPRLHQHRCRMVKRGISAQPLHPGYCVHDWGNI</sequence>
<dbReference type="SUPFAM" id="SSF55545">
    <property type="entry name" value="beta-N-acetylhexosaminidase-like domain"/>
    <property type="match status" value="1"/>
</dbReference>
<dbReference type="Proteomes" id="UP001642483">
    <property type="component" value="Unassembled WGS sequence"/>
</dbReference>
<dbReference type="EC" id="3.2.1.52" evidence="11"/>
<comment type="catalytic activity">
    <reaction evidence="7">
        <text>a ganglioside GM2 (d18:1(4E)) + H2O = a ganglioside GM3 (d18:1(4E)) + N-acetyl-beta-D-galactosamine</text>
        <dbReference type="Rhea" id="RHEA:47940"/>
        <dbReference type="ChEBI" id="CHEBI:15377"/>
        <dbReference type="ChEBI" id="CHEBI:28497"/>
        <dbReference type="ChEBI" id="CHEBI:60065"/>
        <dbReference type="ChEBI" id="CHEBI:71502"/>
    </reaction>
    <physiologicalReaction direction="left-to-right" evidence="7">
        <dbReference type="Rhea" id="RHEA:47941"/>
    </physiologicalReaction>
</comment>
<evidence type="ECO:0000256" key="6">
    <source>
        <dbReference type="ARBA" id="ARBA00023505"/>
    </source>
</evidence>
<feature type="signal peptide" evidence="13">
    <location>
        <begin position="1"/>
        <end position="15"/>
    </location>
</feature>
<evidence type="ECO:0000256" key="4">
    <source>
        <dbReference type="ARBA" id="ARBA00023180"/>
    </source>
</evidence>
<dbReference type="InterPro" id="IPR015883">
    <property type="entry name" value="Glyco_hydro_20_cat"/>
</dbReference>
<evidence type="ECO:0000256" key="7">
    <source>
        <dbReference type="ARBA" id="ARBA00043767"/>
    </source>
</evidence>
<dbReference type="PRINTS" id="PR00738">
    <property type="entry name" value="GLHYDRLASE20"/>
</dbReference>
<keyword evidence="17" id="KW-1185">Reference proteome</keyword>
<dbReference type="PANTHER" id="PTHR22600:SF21">
    <property type="entry name" value="BETA-HEXOSAMINIDASE A"/>
    <property type="match status" value="1"/>
</dbReference>
<dbReference type="PANTHER" id="PTHR22600">
    <property type="entry name" value="BETA-HEXOSAMINIDASE"/>
    <property type="match status" value="1"/>
</dbReference>
<comment type="catalytic activity">
    <reaction evidence="9">
        <text>N-acetyl-beta-D-galactosaminyl-(1-&gt;4)-beta-D-3-sulfogalactosyl-(1-&gt;4)-beta-D-glucosyl-(1&lt;-&gt;1')-ceramide + H2O = a beta-D-3-sulfogalactosyl-(1-&gt;4)-beta-D-glucosyl-(1&lt;-&gt;1')-ceramide + N-acetyl-beta-D-galactosamine</text>
        <dbReference type="Rhea" id="RHEA:48276"/>
        <dbReference type="ChEBI" id="CHEBI:15377"/>
        <dbReference type="ChEBI" id="CHEBI:28497"/>
        <dbReference type="ChEBI" id="CHEBI:90163"/>
        <dbReference type="ChEBI" id="CHEBI:90164"/>
    </reaction>
    <physiologicalReaction direction="left-to-right" evidence="9">
        <dbReference type="Rhea" id="RHEA:48277"/>
    </physiologicalReaction>
</comment>
<dbReference type="InterPro" id="IPR017853">
    <property type="entry name" value="GH"/>
</dbReference>
<evidence type="ECO:0000256" key="10">
    <source>
        <dbReference type="ARBA" id="ARBA00049464"/>
    </source>
</evidence>
<keyword evidence="3 11" id="KW-0378">Hydrolase</keyword>
<dbReference type="Gene3D" id="3.20.20.80">
    <property type="entry name" value="Glycosidases"/>
    <property type="match status" value="1"/>
</dbReference>
<dbReference type="InterPro" id="IPR029018">
    <property type="entry name" value="Hex-like_dom2"/>
</dbReference>
<evidence type="ECO:0000256" key="3">
    <source>
        <dbReference type="ARBA" id="ARBA00022801"/>
    </source>
</evidence>
<comment type="catalytic activity">
    <reaction evidence="6">
        <text>beta-D-GalNAc-(1-&gt;4)-alpha-L-IdoA-(1-&gt;3)-beta-D-GalNAc-4-sulfate-(1-&gt;4)-alpha-L-IdoA-(1-&gt;3)-D-GalNAc-4-sulfate + H2O = alpha-L-IdoA-(1-&gt;3)-beta-D-GalNAc-4-sulfate-(1-&gt;4)-alpha-L-IdoA-(1-&gt;3)-D-GalNAc-4-sulfate + N-acetyl-D-galactosamine</text>
        <dbReference type="Rhea" id="RHEA:64372"/>
        <dbReference type="ChEBI" id="CHEBI:15377"/>
        <dbReference type="ChEBI" id="CHEBI:28037"/>
        <dbReference type="ChEBI" id="CHEBI:152565"/>
        <dbReference type="ChEBI" id="CHEBI:152566"/>
    </reaction>
    <physiologicalReaction direction="left-to-right" evidence="6">
        <dbReference type="Rhea" id="RHEA:64373"/>
    </physiologicalReaction>
</comment>
<evidence type="ECO:0000256" key="2">
    <source>
        <dbReference type="ARBA" id="ARBA00006285"/>
    </source>
</evidence>
<comment type="caution">
    <text evidence="16">The sequence shown here is derived from an EMBL/GenBank/DDBJ whole genome shotgun (WGS) entry which is preliminary data.</text>
</comment>
<evidence type="ECO:0000256" key="9">
    <source>
        <dbReference type="ARBA" id="ARBA00047301"/>
    </source>
</evidence>
<dbReference type="Pfam" id="PF00728">
    <property type="entry name" value="Glyco_hydro_20"/>
    <property type="match status" value="1"/>
</dbReference>
<dbReference type="EMBL" id="CAWYQH010000141">
    <property type="protein sequence ID" value="CAK8694420.1"/>
    <property type="molecule type" value="Genomic_DNA"/>
</dbReference>
<reference evidence="16 17" key="1">
    <citation type="submission" date="2024-02" db="EMBL/GenBank/DDBJ databases">
        <authorList>
            <person name="Daric V."/>
            <person name="Darras S."/>
        </authorList>
    </citation>
    <scope>NUCLEOTIDE SEQUENCE [LARGE SCALE GENOMIC DNA]</scope>
</reference>
<evidence type="ECO:0000313" key="17">
    <source>
        <dbReference type="Proteomes" id="UP001642483"/>
    </source>
</evidence>
<keyword evidence="13" id="KW-0732">Signal</keyword>
<feature type="domain" description="Glycoside hydrolase family 20 catalytic" evidence="14">
    <location>
        <begin position="180"/>
        <end position="497"/>
    </location>
</feature>
<evidence type="ECO:0000256" key="8">
    <source>
        <dbReference type="ARBA" id="ARBA00043827"/>
    </source>
</evidence>
<comment type="catalytic activity">
    <reaction evidence="1 11">
        <text>Hydrolysis of terminal non-reducing N-acetyl-D-hexosamine residues in N-acetyl-beta-D-hexosaminides.</text>
        <dbReference type="EC" id="3.2.1.52"/>
    </reaction>
</comment>
<comment type="similarity">
    <text evidence="2 11">Belongs to the glycosyl hydrolase 20 family.</text>
</comment>
<keyword evidence="5 11" id="KW-0326">Glycosidase</keyword>
<dbReference type="Pfam" id="PF14845">
    <property type="entry name" value="Glycohydro_20b2"/>
    <property type="match status" value="1"/>
</dbReference>
<protein>
    <recommendedName>
        <fullName evidence="11">Beta-hexosaminidase</fullName>
        <ecNumber evidence="11">3.2.1.52</ecNumber>
    </recommendedName>
</protein>